<dbReference type="InterPro" id="IPR025875">
    <property type="entry name" value="Leu-rich_rpt_4"/>
</dbReference>
<dbReference type="SUPFAM" id="SSF52075">
    <property type="entry name" value="Outer arm dynein light chain 1"/>
    <property type="match status" value="1"/>
</dbReference>
<dbReference type="InterPro" id="IPR001611">
    <property type="entry name" value="Leu-rich_rpt"/>
</dbReference>
<dbReference type="PANTHER" id="PTHR15454:SF7">
    <property type="entry name" value="OS07G0106100 PROTEIN"/>
    <property type="match status" value="1"/>
</dbReference>
<dbReference type="InterPro" id="IPR003591">
    <property type="entry name" value="Leu-rich_rpt_typical-subtyp"/>
</dbReference>
<dbReference type="AlphaFoldDB" id="A0A6I9T9T5"/>
<keyword evidence="2" id="KW-0677">Repeat</keyword>
<dbReference type="FunCoup" id="A0A6I9T9T5">
    <property type="interactions" value="1111"/>
</dbReference>
<feature type="compositionally biased region" description="Polar residues" evidence="3">
    <location>
        <begin position="619"/>
        <end position="635"/>
    </location>
</feature>
<dbReference type="PANTHER" id="PTHR15454">
    <property type="entry name" value="NISCHARIN RELATED"/>
    <property type="match status" value="1"/>
</dbReference>
<evidence type="ECO:0000256" key="3">
    <source>
        <dbReference type="SAM" id="MobiDB-lite"/>
    </source>
</evidence>
<dbReference type="Gene3D" id="3.80.10.10">
    <property type="entry name" value="Ribonuclease Inhibitor"/>
    <property type="match status" value="2"/>
</dbReference>
<gene>
    <name evidence="5" type="primary">LOC105162657</name>
</gene>
<dbReference type="SMART" id="SM00365">
    <property type="entry name" value="LRR_SD22"/>
    <property type="match status" value="4"/>
</dbReference>
<dbReference type="FunFam" id="3.80.10.10:FF:000320">
    <property type="entry name" value="Protein phosphatase 1 regulatory subunit pprA"/>
    <property type="match status" value="1"/>
</dbReference>
<name>A0A6I9T9T5_SESIN</name>
<feature type="region of interest" description="Disordered" evidence="3">
    <location>
        <begin position="616"/>
        <end position="655"/>
    </location>
</feature>
<proteinExistence type="predicted"/>
<accession>A0A6I9T9T5</accession>
<protein>
    <submittedName>
        <fullName evidence="5">Uncharacterized protein LOC105162657</fullName>
    </submittedName>
</protein>
<dbReference type="InParanoid" id="A0A6I9T9T5"/>
<evidence type="ECO:0000256" key="2">
    <source>
        <dbReference type="ARBA" id="ARBA00022737"/>
    </source>
</evidence>
<feature type="region of interest" description="Disordered" evidence="3">
    <location>
        <begin position="133"/>
        <end position="168"/>
    </location>
</feature>
<dbReference type="RefSeq" id="XP_011079042.1">
    <property type="nucleotide sequence ID" value="XM_011080740.2"/>
</dbReference>
<evidence type="ECO:0000313" key="5">
    <source>
        <dbReference type="RefSeq" id="XP_011079042.1"/>
    </source>
</evidence>
<dbReference type="Pfam" id="PF12799">
    <property type="entry name" value="LRR_4"/>
    <property type="match status" value="1"/>
</dbReference>
<reference evidence="5" key="1">
    <citation type="submission" date="2025-08" db="UniProtKB">
        <authorList>
            <consortium name="RefSeq"/>
        </authorList>
    </citation>
    <scope>IDENTIFICATION</scope>
</reference>
<dbReference type="Proteomes" id="UP000504604">
    <property type="component" value="Linkage group LG5"/>
</dbReference>
<sequence length="681" mass="75119">MVRFSCFQAHIHSHKHKKTAQLPREAMQKIAEDAPESRALRSISYVATENNPCLKEDGDIRNNVADHVTDSSPTECEYRSEEMEGKTINDSDIVVHKKAQIKKSQSLGCGLNWEERTSGADVSEDEIEHRYSYERSADRSGLLVPDSVDNHGLSPSDQFPEPIPSDSVQVDSDFVKNISMFSIGDPQETERDGADKDDIYVSGAVDSGELTPYIRPLIVKSRSLPRMGSPTQCSTSFLTCSRSAPDLNALDSTKNGLTHEVGRQVEYQEREDSMFNNDSGEKPAEDNYETYNYVGSAKDWILPVLDEANTDKGVKGESSFHHWDELPNKDFKLKRIQEWVIDLQHCGSVEESNESAPCFDTELPEGNTLLKGPTNTKLEVKVNPGMEAAKRYIASLNTSATAAQLTNLGLVVIPFLSAFGSLKSLNLSGNSIVRIAAGALPRGLHVLNLSKNNISTIEGLRDLTRLRVLDLSYNRILRIGHGLAACSSLKELYLAGNKISEVEGLHRLLKLNVLDLRFNKISTAKCLGQLAANYNCLHALSLEGNPAQKNVGDEQLKKYVQSLLPHLTYYNRQSIKVGTLKDASDRSARLGVGAHQIDRAVRMEVKNMRKGTHGIVAQKVSSSNHSRKGQSSPKPSRSRHGRLPPSGMKTAQGHQFADFSSKLLGLRSFPRSRSEGNLGAL</sequence>
<organism evidence="4 5">
    <name type="scientific">Sesamum indicum</name>
    <name type="common">Oriental sesame</name>
    <name type="synonym">Sesamum orientale</name>
    <dbReference type="NCBI Taxonomy" id="4182"/>
    <lineage>
        <taxon>Eukaryota</taxon>
        <taxon>Viridiplantae</taxon>
        <taxon>Streptophyta</taxon>
        <taxon>Embryophyta</taxon>
        <taxon>Tracheophyta</taxon>
        <taxon>Spermatophyta</taxon>
        <taxon>Magnoliopsida</taxon>
        <taxon>eudicotyledons</taxon>
        <taxon>Gunneridae</taxon>
        <taxon>Pentapetalae</taxon>
        <taxon>asterids</taxon>
        <taxon>lamiids</taxon>
        <taxon>Lamiales</taxon>
        <taxon>Pedaliaceae</taxon>
        <taxon>Sesamum</taxon>
    </lineage>
</organism>
<dbReference type="SMART" id="SM00369">
    <property type="entry name" value="LRR_TYP"/>
    <property type="match status" value="3"/>
</dbReference>
<dbReference type="GO" id="GO:0005737">
    <property type="term" value="C:cytoplasm"/>
    <property type="evidence" value="ECO:0007669"/>
    <property type="project" value="TreeGrafter"/>
</dbReference>
<dbReference type="Pfam" id="PF13855">
    <property type="entry name" value="LRR_8"/>
    <property type="match status" value="1"/>
</dbReference>
<keyword evidence="1" id="KW-0433">Leucine-rich repeat</keyword>
<dbReference type="OrthoDB" id="1904536at2759"/>
<keyword evidence="4" id="KW-1185">Reference proteome</keyword>
<dbReference type="GeneID" id="105162657"/>
<evidence type="ECO:0000313" key="4">
    <source>
        <dbReference type="Proteomes" id="UP000504604"/>
    </source>
</evidence>
<dbReference type="InterPro" id="IPR032675">
    <property type="entry name" value="LRR_dom_sf"/>
</dbReference>
<dbReference type="GO" id="GO:0006952">
    <property type="term" value="P:defense response"/>
    <property type="evidence" value="ECO:0007669"/>
    <property type="project" value="UniProtKB-ARBA"/>
</dbReference>
<dbReference type="PROSITE" id="PS51450">
    <property type="entry name" value="LRR"/>
    <property type="match status" value="3"/>
</dbReference>
<dbReference type="KEGG" id="sind:105162657"/>
<evidence type="ECO:0000256" key="1">
    <source>
        <dbReference type="ARBA" id="ARBA00022614"/>
    </source>
</evidence>
<dbReference type="GO" id="GO:0051707">
    <property type="term" value="P:response to other organism"/>
    <property type="evidence" value="ECO:0007669"/>
    <property type="project" value="UniProtKB-ARBA"/>
</dbReference>